<reference evidence="5 6" key="1">
    <citation type="submission" date="2024-02" db="EMBL/GenBank/DDBJ databases">
        <authorList>
            <person name="Chen Y."/>
            <person name="Shah S."/>
            <person name="Dougan E. K."/>
            <person name="Thang M."/>
            <person name="Chan C."/>
        </authorList>
    </citation>
    <scope>NUCLEOTIDE SEQUENCE [LARGE SCALE GENOMIC DNA]</scope>
</reference>
<dbReference type="InterPro" id="IPR020861">
    <property type="entry name" value="Triosephosphate_isomerase_AS"/>
</dbReference>
<accession>A0ABP0NSP3</accession>
<gene>
    <name evidence="5" type="ORF">CCMP2556_LOCUS32185</name>
</gene>
<sequence>MSRKPIVGGNWKCNPAKLADAKALVEAWKEKGFDKEKVDVVIAPTALHLGHVKTPLEGLGMAVCAQNVGKNDMGAFTGEWTAAHLQDMEVGYTLIGHSERRSKYGETDEDTALKVEKCQEAGLKVIFCIGELLEERESGKTDEVNKRQLAAIIPKVKNWDLIVWFGRCGVDRGKLGLHERLFTVIAYEPVWAIGTGKVATPDQAEETQAAIRAYLKEAVSAEVADKVRIQYGGSVTPENCKELITKPNIDGFLVGGASLKPSFMEIVTAVQG</sequence>
<dbReference type="PANTHER" id="PTHR21139">
    <property type="entry name" value="TRIOSEPHOSPHATE ISOMERASE"/>
    <property type="match status" value="1"/>
</dbReference>
<organism evidence="5 6">
    <name type="scientific">Durusdinium trenchii</name>
    <dbReference type="NCBI Taxonomy" id="1381693"/>
    <lineage>
        <taxon>Eukaryota</taxon>
        <taxon>Sar</taxon>
        <taxon>Alveolata</taxon>
        <taxon>Dinophyceae</taxon>
        <taxon>Suessiales</taxon>
        <taxon>Symbiodiniaceae</taxon>
        <taxon>Durusdinium</taxon>
    </lineage>
</organism>
<dbReference type="SUPFAM" id="SSF51351">
    <property type="entry name" value="Triosephosphate isomerase (TIM)"/>
    <property type="match status" value="1"/>
</dbReference>
<evidence type="ECO:0000256" key="3">
    <source>
        <dbReference type="ARBA" id="ARBA00023235"/>
    </source>
</evidence>
<dbReference type="Gene3D" id="3.20.20.70">
    <property type="entry name" value="Aldolase class I"/>
    <property type="match status" value="1"/>
</dbReference>
<evidence type="ECO:0000313" key="5">
    <source>
        <dbReference type="EMBL" id="CAK9065465.1"/>
    </source>
</evidence>
<dbReference type="CDD" id="cd00311">
    <property type="entry name" value="TIM"/>
    <property type="match status" value="1"/>
</dbReference>
<evidence type="ECO:0000256" key="2">
    <source>
        <dbReference type="ARBA" id="ARBA00011738"/>
    </source>
</evidence>
<evidence type="ECO:0000256" key="1">
    <source>
        <dbReference type="ARBA" id="ARBA00007422"/>
    </source>
</evidence>
<dbReference type="HAMAP" id="MF_00147_B">
    <property type="entry name" value="TIM_B"/>
    <property type="match status" value="1"/>
</dbReference>
<dbReference type="InterPro" id="IPR000652">
    <property type="entry name" value="Triosephosphate_isomerase"/>
</dbReference>
<dbReference type="PANTHER" id="PTHR21139:SF2">
    <property type="entry name" value="TRIOSEPHOSPHATE ISOMERASE"/>
    <property type="match status" value="1"/>
</dbReference>
<comment type="pathway">
    <text evidence="4">Carbohydrate biosynthesis; gluconeogenesis.</text>
</comment>
<dbReference type="InterPro" id="IPR013785">
    <property type="entry name" value="Aldolase_TIM"/>
</dbReference>
<evidence type="ECO:0000313" key="6">
    <source>
        <dbReference type="Proteomes" id="UP001642484"/>
    </source>
</evidence>
<protein>
    <recommendedName>
        <fullName evidence="4">Triosephosphate isomerase</fullName>
        <ecNumber evidence="4">5.3.1.1</ecNumber>
    </recommendedName>
</protein>
<dbReference type="InterPro" id="IPR022896">
    <property type="entry name" value="TrioseP_Isoase_bac/euk"/>
</dbReference>
<comment type="caution">
    <text evidence="5">The sequence shown here is derived from an EMBL/GenBank/DDBJ whole genome shotgun (WGS) entry which is preliminary data.</text>
</comment>
<dbReference type="Proteomes" id="UP001642484">
    <property type="component" value="Unassembled WGS sequence"/>
</dbReference>
<keyword evidence="4" id="KW-0324">Glycolysis</keyword>
<keyword evidence="3 4" id="KW-0413">Isomerase</keyword>
<name>A0ABP0NSP3_9DINO</name>
<keyword evidence="6" id="KW-1185">Reference proteome</keyword>
<proteinExistence type="inferred from homology"/>
<dbReference type="EC" id="5.3.1.1" evidence="4"/>
<comment type="pathway">
    <text evidence="4">Carbohydrate degradation; glycolysis; D-glyceraldehyde 3-phosphate from glycerone phosphate: step 1/1.</text>
</comment>
<dbReference type="Pfam" id="PF00121">
    <property type="entry name" value="TIM"/>
    <property type="match status" value="1"/>
</dbReference>
<dbReference type="EMBL" id="CAXAMN010022012">
    <property type="protein sequence ID" value="CAK9065465.1"/>
    <property type="molecule type" value="Genomic_DNA"/>
</dbReference>
<comment type="subunit">
    <text evidence="2">Homodimer.</text>
</comment>
<evidence type="ECO:0000256" key="4">
    <source>
        <dbReference type="RuleBase" id="RU363013"/>
    </source>
</evidence>
<keyword evidence="4" id="KW-0312">Gluconeogenesis</keyword>
<dbReference type="PROSITE" id="PS51440">
    <property type="entry name" value="TIM_2"/>
    <property type="match status" value="1"/>
</dbReference>
<dbReference type="NCBIfam" id="TIGR00419">
    <property type="entry name" value="tim"/>
    <property type="match status" value="1"/>
</dbReference>
<comment type="similarity">
    <text evidence="1 4">Belongs to the triosephosphate isomerase family.</text>
</comment>
<comment type="catalytic activity">
    <reaction evidence="4">
        <text>D-glyceraldehyde 3-phosphate = dihydroxyacetone phosphate</text>
        <dbReference type="Rhea" id="RHEA:18585"/>
        <dbReference type="ChEBI" id="CHEBI:57642"/>
        <dbReference type="ChEBI" id="CHEBI:59776"/>
        <dbReference type="EC" id="5.3.1.1"/>
    </reaction>
</comment>
<dbReference type="InterPro" id="IPR035990">
    <property type="entry name" value="TIM_sf"/>
</dbReference>
<dbReference type="PROSITE" id="PS00171">
    <property type="entry name" value="TIM_1"/>
    <property type="match status" value="1"/>
</dbReference>